<proteinExistence type="predicted"/>
<sequence>MSMMSAPRQPATHRLTGLYLALGLLLLLLAAGEYYLLSQPAFKAEAMAPGGPGAGLGASITSRLLAGLVSFYQRFGLIVRGAMLVAGVLLALLLKAPPARPGQRRWQPTQLQLRRIQLGAAGAGLVGGALLLAQASFSAGVVAWLYPLAALLVLGAGLAAGSARALHKTERFGLRTERRRQASEHGFSLATTDGGWINIPNPFRGTLVLGGAGAGKSYSIGEPLIEQFTEKGFAGLIYDFKFPVLAEAAQKAFVLADAKAAAIGEGRPAVQLHIINFKDLERSERVNPLRADKMPVVAYANEYARAIMANLNPESIKKMDFFDTSANAFLTAIIWFYKKNFPAFCTLPHVVNTALHPDFTHVLSMLDTDPECGDMVRSITTAVKQRAEKQVAGVIASLQIVLTRINSPEIAWVLTPDEARGEGFSLELNDPQAPKVLVVGNDPTLKETFSPVISCIVAVALKLMNQQHKHPSYVFLDEAATIYVPNLEVIPATARSNKVAMIYMTQDLSQMIDAYGRDKMQVMVSNLNNQFFGKVNSLETAKFVSELVGKEDREMVSASLGRSQSGGSRGAGSNASQSVSWQERNLVRLQDTITLETGEFIGQTVETEQPFFQGKVERQAVPGSYPLHPLATFGGGPAPALAEAPAGEGLDRDWLSQRRAARQAGSFPAVGPVSAVQAVIQANFELIREDVASIVGQYANTLKASETLRSDREPLL</sequence>
<feature type="region of interest" description="Disordered" evidence="6">
    <location>
        <begin position="555"/>
        <end position="577"/>
    </location>
</feature>
<dbReference type="Pfam" id="PF12696">
    <property type="entry name" value="TraG-D_C"/>
    <property type="match status" value="1"/>
</dbReference>
<dbReference type="RefSeq" id="WP_345226567.1">
    <property type="nucleotide sequence ID" value="NZ_BAABHA010000011.1"/>
</dbReference>
<name>A0ABP8JDJ4_9BACT</name>
<comment type="subcellular location">
    <subcellularLocation>
        <location evidence="1">Cell membrane</location>
        <topology evidence="1">Multi-pass membrane protein</topology>
    </subcellularLocation>
</comment>
<reference evidence="10" key="1">
    <citation type="journal article" date="2019" name="Int. J. Syst. Evol. Microbiol.">
        <title>The Global Catalogue of Microorganisms (GCM) 10K type strain sequencing project: providing services to taxonomists for standard genome sequencing and annotation.</title>
        <authorList>
            <consortium name="The Broad Institute Genomics Platform"/>
            <consortium name="The Broad Institute Genome Sequencing Center for Infectious Disease"/>
            <person name="Wu L."/>
            <person name="Ma J."/>
        </authorList>
    </citation>
    <scope>NUCLEOTIDE SEQUENCE [LARGE SCALE GENOMIC DNA]</scope>
    <source>
        <strain evidence="10">JCM 17924</strain>
    </source>
</reference>
<feature type="compositionally biased region" description="Low complexity" evidence="6">
    <location>
        <begin position="557"/>
        <end position="577"/>
    </location>
</feature>
<accession>A0ABP8JDJ4</accession>
<evidence type="ECO:0000313" key="9">
    <source>
        <dbReference type="EMBL" id="GAA4388854.1"/>
    </source>
</evidence>
<evidence type="ECO:0000256" key="6">
    <source>
        <dbReference type="SAM" id="MobiDB-lite"/>
    </source>
</evidence>
<evidence type="ECO:0000259" key="8">
    <source>
        <dbReference type="Pfam" id="PF12696"/>
    </source>
</evidence>
<evidence type="ECO:0000256" key="3">
    <source>
        <dbReference type="ARBA" id="ARBA00022692"/>
    </source>
</evidence>
<evidence type="ECO:0000313" key="10">
    <source>
        <dbReference type="Proteomes" id="UP001500454"/>
    </source>
</evidence>
<feature type="transmembrane region" description="Helical" evidence="7">
    <location>
        <begin position="71"/>
        <end position="94"/>
    </location>
</feature>
<dbReference type="InterPro" id="IPR027417">
    <property type="entry name" value="P-loop_NTPase"/>
</dbReference>
<keyword evidence="2" id="KW-1003">Cell membrane</keyword>
<evidence type="ECO:0000256" key="5">
    <source>
        <dbReference type="ARBA" id="ARBA00023136"/>
    </source>
</evidence>
<feature type="transmembrane region" description="Helical" evidence="7">
    <location>
        <begin position="115"/>
        <end position="137"/>
    </location>
</feature>
<keyword evidence="4 7" id="KW-1133">Transmembrane helix</keyword>
<evidence type="ECO:0000256" key="1">
    <source>
        <dbReference type="ARBA" id="ARBA00004651"/>
    </source>
</evidence>
<feature type="transmembrane region" description="Helical" evidence="7">
    <location>
        <begin position="143"/>
        <end position="166"/>
    </location>
</feature>
<dbReference type="PANTHER" id="PTHR37937">
    <property type="entry name" value="CONJUGATIVE TRANSFER: DNA TRANSPORT"/>
    <property type="match status" value="1"/>
</dbReference>
<organism evidence="9 10">
    <name type="scientific">Hymenobacter koreensis</name>
    <dbReference type="NCBI Taxonomy" id="1084523"/>
    <lineage>
        <taxon>Bacteria</taxon>
        <taxon>Pseudomonadati</taxon>
        <taxon>Bacteroidota</taxon>
        <taxon>Cytophagia</taxon>
        <taxon>Cytophagales</taxon>
        <taxon>Hymenobacteraceae</taxon>
        <taxon>Hymenobacter</taxon>
    </lineage>
</organism>
<keyword evidence="3 7" id="KW-0812">Transmembrane</keyword>
<comment type="caution">
    <text evidence="9">The sequence shown here is derived from an EMBL/GenBank/DDBJ whole genome shotgun (WGS) entry which is preliminary data.</text>
</comment>
<dbReference type="Gene3D" id="3.40.50.300">
    <property type="entry name" value="P-loop containing nucleotide triphosphate hydrolases"/>
    <property type="match status" value="1"/>
</dbReference>
<dbReference type="PANTHER" id="PTHR37937:SF1">
    <property type="entry name" value="CONJUGATIVE TRANSFER: DNA TRANSPORT"/>
    <property type="match status" value="1"/>
</dbReference>
<dbReference type="InterPro" id="IPR051539">
    <property type="entry name" value="T4SS-coupling_protein"/>
</dbReference>
<gene>
    <name evidence="9" type="ORF">GCM10023186_35740</name>
</gene>
<dbReference type="EMBL" id="BAABHA010000011">
    <property type="protein sequence ID" value="GAA4388854.1"/>
    <property type="molecule type" value="Genomic_DNA"/>
</dbReference>
<dbReference type="CDD" id="cd01127">
    <property type="entry name" value="TrwB_TraG_TraD_VirD4"/>
    <property type="match status" value="1"/>
</dbReference>
<evidence type="ECO:0000256" key="7">
    <source>
        <dbReference type="SAM" id="Phobius"/>
    </source>
</evidence>
<dbReference type="InterPro" id="IPR032689">
    <property type="entry name" value="TraG-D_C"/>
</dbReference>
<evidence type="ECO:0000256" key="2">
    <source>
        <dbReference type="ARBA" id="ARBA00022475"/>
    </source>
</evidence>
<keyword evidence="5 7" id="KW-0472">Membrane</keyword>
<protein>
    <recommendedName>
        <fullName evidence="8">TraD/TraG TraM recognition site domain-containing protein</fullName>
    </recommendedName>
</protein>
<dbReference type="Proteomes" id="UP001500454">
    <property type="component" value="Unassembled WGS sequence"/>
</dbReference>
<dbReference type="SUPFAM" id="SSF52540">
    <property type="entry name" value="P-loop containing nucleoside triphosphate hydrolases"/>
    <property type="match status" value="1"/>
</dbReference>
<feature type="domain" description="TraD/TraG TraM recognition site" evidence="8">
    <location>
        <begin position="473"/>
        <end position="591"/>
    </location>
</feature>
<evidence type="ECO:0000256" key="4">
    <source>
        <dbReference type="ARBA" id="ARBA00022989"/>
    </source>
</evidence>
<keyword evidence="10" id="KW-1185">Reference proteome</keyword>